<keyword evidence="5 8" id="KW-0378">Hydrolase</keyword>
<dbReference type="FunFam" id="2.60.40.1180:FF:000008">
    <property type="entry name" value="Alpha-galactosidase"/>
    <property type="match status" value="1"/>
</dbReference>
<comment type="catalytic activity">
    <reaction evidence="1 8">
        <text>Hydrolysis of terminal, non-reducing alpha-D-galactose residues in alpha-D-galactosides, including galactose oligosaccharides, galactomannans and galactolipids.</text>
        <dbReference type="EC" id="3.2.1.22"/>
    </reaction>
</comment>
<dbReference type="PANTHER" id="PTHR11452">
    <property type="entry name" value="ALPHA-GALACTOSIDASE/ALPHA-N-ACETYLGALACTOSAMINIDASE"/>
    <property type="match status" value="1"/>
</dbReference>
<evidence type="ECO:0000256" key="5">
    <source>
        <dbReference type="ARBA" id="ARBA00022801"/>
    </source>
</evidence>
<evidence type="ECO:0000259" key="10">
    <source>
        <dbReference type="Pfam" id="PF17801"/>
    </source>
</evidence>
<dbReference type="Pfam" id="PF17801">
    <property type="entry name" value="Melibiase_C"/>
    <property type="match status" value="1"/>
</dbReference>
<dbReference type="InterPro" id="IPR013780">
    <property type="entry name" value="Glyco_hydro_b"/>
</dbReference>
<protein>
    <recommendedName>
        <fullName evidence="3 8">Alpha-galactosidase</fullName>
        <ecNumber evidence="3 8">3.2.1.22</ecNumber>
    </recommendedName>
    <alternativeName>
        <fullName evidence="8">Melibiase</fullName>
    </alternativeName>
</protein>
<dbReference type="InterPro" id="IPR002241">
    <property type="entry name" value="Glyco_hydro_27"/>
</dbReference>
<dbReference type="InterPro" id="IPR013785">
    <property type="entry name" value="Aldolase_TIM"/>
</dbReference>
<dbReference type="Proteomes" id="UP000654370">
    <property type="component" value="Unassembled WGS sequence"/>
</dbReference>
<evidence type="ECO:0000256" key="7">
    <source>
        <dbReference type="ARBA" id="ARBA00023295"/>
    </source>
</evidence>
<proteinExistence type="inferred from homology"/>
<dbReference type="Pfam" id="PF16499">
    <property type="entry name" value="Melibiase_2"/>
    <property type="match status" value="1"/>
</dbReference>
<dbReference type="PRINTS" id="PR00740">
    <property type="entry name" value="GLHYDRLASE27"/>
</dbReference>
<comment type="similarity">
    <text evidence="2 8">Belongs to the glycosyl hydrolase 27 family.</text>
</comment>
<reference evidence="11" key="1">
    <citation type="submission" date="2020-12" db="EMBL/GenBank/DDBJ databases">
        <title>Metabolic potential, ecology and presence of endohyphal bacteria is reflected in genomic diversity of Mucoromycotina.</title>
        <authorList>
            <person name="Muszewska A."/>
            <person name="Okrasinska A."/>
            <person name="Steczkiewicz K."/>
            <person name="Drgas O."/>
            <person name="Orlowska M."/>
            <person name="Perlinska-Lenart U."/>
            <person name="Aleksandrzak-Piekarczyk T."/>
            <person name="Szatraj K."/>
            <person name="Zielenkiewicz U."/>
            <person name="Pilsyk S."/>
            <person name="Malc E."/>
            <person name="Mieczkowski P."/>
            <person name="Kruszewska J.S."/>
            <person name="Biernat P."/>
            <person name="Pawlowska J."/>
        </authorList>
    </citation>
    <scope>NUCLEOTIDE SEQUENCE</scope>
    <source>
        <strain evidence="11">WA0000067209</strain>
    </source>
</reference>
<dbReference type="FunFam" id="3.20.20.70:FF:000202">
    <property type="entry name" value="Alpha-galactosidase"/>
    <property type="match status" value="1"/>
</dbReference>
<dbReference type="GO" id="GO:0004557">
    <property type="term" value="F:alpha-galactosidase activity"/>
    <property type="evidence" value="ECO:0007669"/>
    <property type="project" value="UniProtKB-EC"/>
</dbReference>
<evidence type="ECO:0000256" key="3">
    <source>
        <dbReference type="ARBA" id="ARBA00012755"/>
    </source>
</evidence>
<comment type="caution">
    <text evidence="11">The sequence shown here is derived from an EMBL/GenBank/DDBJ whole genome shotgun (WGS) entry which is preliminary data.</text>
</comment>
<dbReference type="PANTHER" id="PTHR11452:SF75">
    <property type="entry name" value="ALPHA-GALACTOSIDASE MEL1"/>
    <property type="match status" value="1"/>
</dbReference>
<dbReference type="InterPro" id="IPR000111">
    <property type="entry name" value="Glyco_hydro_27/36_CS"/>
</dbReference>
<organism evidence="11 12">
    <name type="scientific">Mortierella isabellina</name>
    <name type="common">Filamentous fungus</name>
    <name type="synonym">Umbelopsis isabellina</name>
    <dbReference type="NCBI Taxonomy" id="91625"/>
    <lineage>
        <taxon>Eukaryota</taxon>
        <taxon>Fungi</taxon>
        <taxon>Fungi incertae sedis</taxon>
        <taxon>Mucoromycota</taxon>
        <taxon>Mucoromycotina</taxon>
        <taxon>Umbelopsidomycetes</taxon>
        <taxon>Umbelopsidales</taxon>
        <taxon>Umbelopsidaceae</taxon>
        <taxon>Umbelopsis</taxon>
    </lineage>
</organism>
<feature type="domain" description="Alpha galactosidase C-terminal" evidence="10">
    <location>
        <begin position="314"/>
        <end position="393"/>
    </location>
</feature>
<keyword evidence="6 8" id="KW-1015">Disulfide bond</keyword>
<dbReference type="SUPFAM" id="SSF51445">
    <property type="entry name" value="(Trans)glycosidases"/>
    <property type="match status" value="1"/>
</dbReference>
<dbReference type="GO" id="GO:0005995">
    <property type="term" value="P:melibiose catabolic process"/>
    <property type="evidence" value="ECO:0007669"/>
    <property type="project" value="UniProtKB-ARBA"/>
</dbReference>
<keyword evidence="4 9" id="KW-0732">Signal</keyword>
<evidence type="ECO:0000256" key="9">
    <source>
        <dbReference type="SAM" id="SignalP"/>
    </source>
</evidence>
<keyword evidence="12" id="KW-1185">Reference proteome</keyword>
<sequence>MVSVPQVLTILGLAATQVMATIDPSLAKTPQMGWNSWNNYACNVNETVILDVANAIVSSGLKDAGYHYVNIDDCWSVKAGRDNTTHRIIPDPAKFPEGINGTAAKVHALGLKLGIYSDAGTNTCAGYPGSYGYEQIDAESFSEWGIDYLKYDNCNNLGLQGNATVSSTRYKRMGDALKNVSRPIFYSLCSWGTDDVWDWGRSVGGQSWRMSGDISASWDSVVSITGQEVPIANISAPGGWNDMDMLEVGVKNSMTNTEYMSHFSIWAAMKAPLILGNDVTNMTSDIKKIIANKEVIAINQDPLGASVLQRWIKGNTQLFSGPLSNNSYVALFLNLGNSTATMSATWSDIYNSTTVNSKKSIPVRDLWEQKDLGNSKGKISVSVEAHGVRLLKLSGRA</sequence>
<dbReference type="EC" id="3.2.1.22" evidence="3 8"/>
<feature type="signal peptide" evidence="9">
    <location>
        <begin position="1"/>
        <end position="20"/>
    </location>
</feature>
<evidence type="ECO:0000256" key="2">
    <source>
        <dbReference type="ARBA" id="ARBA00009743"/>
    </source>
</evidence>
<feature type="chain" id="PRO_5034949135" description="Alpha-galactosidase" evidence="9">
    <location>
        <begin position="21"/>
        <end position="397"/>
    </location>
</feature>
<dbReference type="OrthoDB" id="5795902at2759"/>
<evidence type="ECO:0000313" key="11">
    <source>
        <dbReference type="EMBL" id="KAG2184709.1"/>
    </source>
</evidence>
<evidence type="ECO:0000313" key="12">
    <source>
        <dbReference type="Proteomes" id="UP000654370"/>
    </source>
</evidence>
<dbReference type="InterPro" id="IPR017853">
    <property type="entry name" value="GH"/>
</dbReference>
<evidence type="ECO:0000256" key="6">
    <source>
        <dbReference type="ARBA" id="ARBA00023157"/>
    </source>
</evidence>
<dbReference type="PROSITE" id="PS00512">
    <property type="entry name" value="ALPHA_GALACTOSIDASE"/>
    <property type="match status" value="1"/>
</dbReference>
<dbReference type="Gene3D" id="3.20.20.70">
    <property type="entry name" value="Aldolase class I"/>
    <property type="match status" value="1"/>
</dbReference>
<accession>A0A8H7Q1J0</accession>
<dbReference type="CDD" id="cd14792">
    <property type="entry name" value="GH27"/>
    <property type="match status" value="1"/>
</dbReference>
<dbReference type="AlphaFoldDB" id="A0A8H7Q1J0"/>
<gene>
    <name evidence="11" type="ORF">INT43_000622</name>
</gene>
<dbReference type="Gene3D" id="2.60.40.1180">
    <property type="entry name" value="Golgi alpha-mannosidase II"/>
    <property type="match status" value="1"/>
</dbReference>
<evidence type="ECO:0000256" key="1">
    <source>
        <dbReference type="ARBA" id="ARBA00001255"/>
    </source>
</evidence>
<dbReference type="EMBL" id="JAEPQZ010000002">
    <property type="protein sequence ID" value="KAG2184709.1"/>
    <property type="molecule type" value="Genomic_DNA"/>
</dbReference>
<dbReference type="SUPFAM" id="SSF51011">
    <property type="entry name" value="Glycosyl hydrolase domain"/>
    <property type="match status" value="1"/>
</dbReference>
<keyword evidence="7 8" id="KW-0326">Glycosidase</keyword>
<dbReference type="InterPro" id="IPR041233">
    <property type="entry name" value="Melibiase_C"/>
</dbReference>
<evidence type="ECO:0000256" key="8">
    <source>
        <dbReference type="RuleBase" id="RU361168"/>
    </source>
</evidence>
<name>A0A8H7Q1J0_MORIS</name>
<evidence type="ECO:0000256" key="4">
    <source>
        <dbReference type="ARBA" id="ARBA00022729"/>
    </source>
</evidence>